<dbReference type="InterPro" id="IPR010331">
    <property type="entry name" value="ExoD"/>
</dbReference>
<dbReference type="PANTHER" id="PTHR41795">
    <property type="entry name" value="EXOPOLYSACCHARIDE SYNTHESIS PROTEIN"/>
    <property type="match status" value="1"/>
</dbReference>
<keyword evidence="1" id="KW-1133">Transmembrane helix</keyword>
<keyword evidence="1" id="KW-0812">Transmembrane</keyword>
<dbReference type="EMBL" id="FNYY01000008">
    <property type="protein sequence ID" value="SEJ63321.1"/>
    <property type="molecule type" value="Genomic_DNA"/>
</dbReference>
<dbReference type="PANTHER" id="PTHR41795:SF1">
    <property type="entry name" value="EXOPOLYSACCHARIDE SYNTHESIS PROTEIN"/>
    <property type="match status" value="1"/>
</dbReference>
<accession>A0A975WAR1</accession>
<evidence type="ECO:0000256" key="1">
    <source>
        <dbReference type="SAM" id="Phobius"/>
    </source>
</evidence>
<evidence type="ECO:0000313" key="2">
    <source>
        <dbReference type="EMBL" id="SEJ63321.1"/>
    </source>
</evidence>
<protein>
    <submittedName>
        <fullName evidence="2">Uncharacterized conserved protein</fullName>
    </submittedName>
</protein>
<sequence>MTSQQPRTLGELADSISSVSDRDKVSVDEIVDAVGHRSLVPLLLVPALLCATPLSGIPGVSMVAGVAIAIISFQLLMSVEEVWLPRRLLRQTVDGKSLDKALRSARPVISWIDRHSHNRLSVLFHRPLIYLPVILSLLSGMMMPFLEFIPFSSSVAAIGVSFLALSLLTRDGLFFLLALLPYAGLGWLIGGRLL</sequence>
<organism evidence="2 3">
    <name type="scientific">Marinovum algicola</name>
    <dbReference type="NCBI Taxonomy" id="42444"/>
    <lineage>
        <taxon>Bacteria</taxon>
        <taxon>Pseudomonadati</taxon>
        <taxon>Pseudomonadota</taxon>
        <taxon>Alphaproteobacteria</taxon>
        <taxon>Rhodobacterales</taxon>
        <taxon>Roseobacteraceae</taxon>
        <taxon>Marinovum</taxon>
    </lineage>
</organism>
<gene>
    <name evidence="2" type="ORF">SAMN04487940_10860</name>
</gene>
<keyword evidence="1" id="KW-0472">Membrane</keyword>
<feature type="transmembrane region" description="Helical" evidence="1">
    <location>
        <begin position="123"/>
        <end position="142"/>
    </location>
</feature>
<feature type="transmembrane region" description="Helical" evidence="1">
    <location>
        <begin position="56"/>
        <end position="77"/>
    </location>
</feature>
<dbReference type="Proteomes" id="UP000182932">
    <property type="component" value="Unassembled WGS sequence"/>
</dbReference>
<keyword evidence="3" id="KW-1185">Reference proteome</keyword>
<feature type="transmembrane region" description="Helical" evidence="1">
    <location>
        <begin position="148"/>
        <end position="168"/>
    </location>
</feature>
<comment type="caution">
    <text evidence="2">The sequence shown here is derived from an EMBL/GenBank/DDBJ whole genome shotgun (WGS) entry which is preliminary data.</text>
</comment>
<dbReference type="RefSeq" id="WP_170850545.1">
    <property type="nucleotide sequence ID" value="NZ_CATLQZ010000006.1"/>
</dbReference>
<name>A0A975WAR1_9RHOB</name>
<evidence type="ECO:0000313" key="3">
    <source>
        <dbReference type="Proteomes" id="UP000182932"/>
    </source>
</evidence>
<dbReference type="PIRSF" id="PIRSF033239">
    <property type="entry name" value="ExoD"/>
    <property type="match status" value="1"/>
</dbReference>
<feature type="transmembrane region" description="Helical" evidence="1">
    <location>
        <begin position="173"/>
        <end position="190"/>
    </location>
</feature>
<dbReference type="GeneID" id="80818731"/>
<dbReference type="Pfam" id="PF06055">
    <property type="entry name" value="ExoD"/>
    <property type="match status" value="1"/>
</dbReference>
<reference evidence="2 3" key="1">
    <citation type="submission" date="2016-10" db="EMBL/GenBank/DDBJ databases">
        <authorList>
            <person name="Varghese N."/>
            <person name="Submissions S."/>
        </authorList>
    </citation>
    <scope>NUCLEOTIDE SEQUENCE [LARGE SCALE GENOMIC DNA]</scope>
    <source>
        <strain evidence="2 3">FF3</strain>
    </source>
</reference>
<proteinExistence type="predicted"/>
<dbReference type="AlphaFoldDB" id="A0A975WAR1"/>